<dbReference type="PANTHER" id="PTHR35271:SF1">
    <property type="entry name" value="ABC TRANSPORTER, SUBSTRATE-BINDING LIPOPROTEIN"/>
    <property type="match status" value="1"/>
</dbReference>
<dbReference type="CDD" id="cd06325">
    <property type="entry name" value="PBP1_ABC_unchar_transporter"/>
    <property type="match status" value="1"/>
</dbReference>
<reference evidence="3 4" key="1">
    <citation type="submission" date="2019-07" db="EMBL/GenBank/DDBJ databases">
        <authorList>
            <person name="Kim J.K."/>
            <person name="Cheong H.-M."/>
            <person name="Choi Y."/>
            <person name="Hwang K.J."/>
            <person name="Lee S."/>
            <person name="Choi C."/>
        </authorList>
    </citation>
    <scope>NUCLEOTIDE SEQUENCE [LARGE SCALE GENOMIC DNA]</scope>
    <source>
        <strain evidence="3 4">KS 22</strain>
    </source>
</reference>
<dbReference type="AlphaFoldDB" id="A0A7G5BTJ6"/>
<dbReference type="EMBL" id="CP041969">
    <property type="protein sequence ID" value="QMV40280.1"/>
    <property type="molecule type" value="Genomic_DNA"/>
</dbReference>
<evidence type="ECO:0000256" key="1">
    <source>
        <dbReference type="SAM" id="MobiDB-lite"/>
    </source>
</evidence>
<evidence type="ECO:0000256" key="2">
    <source>
        <dbReference type="SAM" id="SignalP"/>
    </source>
</evidence>
<evidence type="ECO:0000313" key="3">
    <source>
        <dbReference type="EMBL" id="QMV40280.1"/>
    </source>
</evidence>
<feature type="chain" id="PRO_5038512438" evidence="2">
    <location>
        <begin position="27"/>
        <end position="366"/>
    </location>
</feature>
<keyword evidence="4" id="KW-1185">Reference proteome</keyword>
<dbReference type="InterPro" id="IPR028082">
    <property type="entry name" value="Peripla_BP_I"/>
</dbReference>
<proteinExistence type="predicted"/>
<dbReference type="PROSITE" id="PS51257">
    <property type="entry name" value="PROKAR_LIPOPROTEIN"/>
    <property type="match status" value="1"/>
</dbReference>
<feature type="signal peptide" evidence="2">
    <location>
        <begin position="1"/>
        <end position="26"/>
    </location>
</feature>
<dbReference type="SUPFAM" id="SSF53822">
    <property type="entry name" value="Periplasmic binding protein-like I"/>
    <property type="match status" value="1"/>
</dbReference>
<dbReference type="KEGG" id="cchl:FPL14_02990"/>
<gene>
    <name evidence="3" type="ORF">FPL14_02990</name>
</gene>
<organism evidence="3 4">
    <name type="scientific">Cohnella cholangitidis</name>
    <dbReference type="NCBI Taxonomy" id="2598458"/>
    <lineage>
        <taxon>Bacteria</taxon>
        <taxon>Bacillati</taxon>
        <taxon>Bacillota</taxon>
        <taxon>Bacilli</taxon>
        <taxon>Bacillales</taxon>
        <taxon>Paenibacillaceae</taxon>
        <taxon>Cohnella</taxon>
    </lineage>
</organism>
<keyword evidence="2" id="KW-0732">Signal</keyword>
<feature type="region of interest" description="Disordered" evidence="1">
    <location>
        <begin position="35"/>
        <end position="56"/>
    </location>
</feature>
<feature type="compositionally biased region" description="Low complexity" evidence="1">
    <location>
        <begin position="36"/>
        <end position="56"/>
    </location>
</feature>
<dbReference type="Pfam" id="PF04392">
    <property type="entry name" value="ABC_sub_bind"/>
    <property type="match status" value="1"/>
</dbReference>
<evidence type="ECO:0000313" key="4">
    <source>
        <dbReference type="Proteomes" id="UP000515679"/>
    </source>
</evidence>
<accession>A0A7G5BTJ6</accession>
<sequence length="366" mass="38193">MKRGNEVKKKWLSTIMISSAALLVMAGCGNKPEAGNNSGAATPAPSASSSASPTASGSNAEAGSYKIAISQYVEHPSLDATREGFLAALKDAGIVDGENLKVDLNIAQADSTNNLSIAQKIASEKNDLVLGIATPSALAVAQNVKETPVLFAAVTDPLAAKIVTNLDQPGGNVSGASDTNPEAITELMNFIASDMPNVKNVGIVINEGEENAVVMAKKAEEALAAHDIKLVRAAASNTSEVKQAAESLVGRADAIYITLDNTVVSAVDTIIQVANDNKIPFFSSDRDTVEKGAFATVGFKYYDHGYQVGQMAVEILKNGKKPADLKVTVPDKLDLILNLKAAAAQGITVTDAMKDKVKDKDNNIIQ</sequence>
<protein>
    <submittedName>
        <fullName evidence="3">ABC transporter substrate-binding protein</fullName>
    </submittedName>
</protein>
<dbReference type="InterPro" id="IPR007487">
    <property type="entry name" value="ABC_transpt-TYRBP-like"/>
</dbReference>
<name>A0A7G5BTJ6_9BACL</name>
<dbReference type="PANTHER" id="PTHR35271">
    <property type="entry name" value="ABC TRANSPORTER, SUBSTRATE-BINDING LIPOPROTEIN-RELATED"/>
    <property type="match status" value="1"/>
</dbReference>
<dbReference type="Proteomes" id="UP000515679">
    <property type="component" value="Chromosome"/>
</dbReference>
<dbReference type="Gene3D" id="3.40.50.2300">
    <property type="match status" value="2"/>
</dbReference>